<comment type="caution">
    <text evidence="2">The sequence shown here is derived from an EMBL/GenBank/DDBJ whole genome shotgun (WGS) entry which is preliminary data.</text>
</comment>
<reference evidence="2 3" key="1">
    <citation type="submission" date="2019-06" db="EMBL/GenBank/DDBJ databases">
        <title>Streptomyces sporangiiformans sp. nov., a novel actinomycete isolated from soil in Mount Song.</title>
        <authorList>
            <person name="Han L."/>
        </authorList>
    </citation>
    <scope>NUCLEOTIDE SEQUENCE [LARGE SCALE GENOMIC DNA]</scope>
    <source>
        <strain evidence="2 3">NEAU-SSA 1</strain>
    </source>
</reference>
<keyword evidence="3" id="KW-1185">Reference proteome</keyword>
<organism evidence="2 3">
    <name type="scientific">Streptomyces sporangiiformans</name>
    <dbReference type="NCBI Taxonomy" id="2315329"/>
    <lineage>
        <taxon>Bacteria</taxon>
        <taxon>Bacillati</taxon>
        <taxon>Actinomycetota</taxon>
        <taxon>Actinomycetes</taxon>
        <taxon>Kitasatosporales</taxon>
        <taxon>Streptomycetaceae</taxon>
        <taxon>Streptomyces</taxon>
    </lineage>
</organism>
<evidence type="ECO:0000256" key="1">
    <source>
        <dbReference type="SAM" id="Phobius"/>
    </source>
</evidence>
<protein>
    <submittedName>
        <fullName evidence="2">Uncharacterized protein</fullName>
    </submittedName>
</protein>
<evidence type="ECO:0000313" key="2">
    <source>
        <dbReference type="EMBL" id="TPQ22084.1"/>
    </source>
</evidence>
<keyword evidence="1" id="KW-0472">Membrane</keyword>
<keyword evidence="1" id="KW-1133">Transmembrane helix</keyword>
<accession>A0A505DE79</accession>
<gene>
    <name evidence="2" type="ORF">FGD71_011875</name>
</gene>
<sequence>MSGSARPKRRRAAGTALRYERVRGRVDVSPSPERQPRVKWDAVLRWLVVGTVTAEICGLCLVAIFWGQGFVWGDIALAWPGGPYAMAATTGLLVAVAVAALVGTLTRVTWPENKVRSLKWIAASLPGHALAAVLALVLFTAMQPKRRDRGPECYSEGGPCWLREEYPYVWAIIWAAALLAGAAVLGVRFLRRRRRDAEAGADASGQTAT</sequence>
<dbReference type="RefSeq" id="WP_140935870.1">
    <property type="nucleotide sequence ID" value="NZ_QXMJ01000101.1"/>
</dbReference>
<feature type="transmembrane region" description="Helical" evidence="1">
    <location>
        <begin position="43"/>
        <end position="66"/>
    </location>
</feature>
<evidence type="ECO:0000313" key="3">
    <source>
        <dbReference type="Proteomes" id="UP000317378"/>
    </source>
</evidence>
<feature type="transmembrane region" description="Helical" evidence="1">
    <location>
        <begin position="120"/>
        <end position="142"/>
    </location>
</feature>
<dbReference type="Proteomes" id="UP000317378">
    <property type="component" value="Unassembled WGS sequence"/>
</dbReference>
<dbReference type="AlphaFoldDB" id="A0A505DE79"/>
<name>A0A505DE79_9ACTN</name>
<keyword evidence="1" id="KW-0812">Transmembrane</keyword>
<feature type="transmembrane region" description="Helical" evidence="1">
    <location>
        <begin position="86"/>
        <end position="108"/>
    </location>
</feature>
<dbReference type="EMBL" id="VCHX02000101">
    <property type="protein sequence ID" value="TPQ22084.1"/>
    <property type="molecule type" value="Genomic_DNA"/>
</dbReference>
<proteinExistence type="predicted"/>
<feature type="transmembrane region" description="Helical" evidence="1">
    <location>
        <begin position="168"/>
        <end position="190"/>
    </location>
</feature>